<dbReference type="SUPFAM" id="SSF141457">
    <property type="entry name" value="BH3618-like"/>
    <property type="match status" value="1"/>
</dbReference>
<dbReference type="EMBL" id="JACHNU010000001">
    <property type="protein sequence ID" value="MBB4661027.1"/>
    <property type="molecule type" value="Genomic_DNA"/>
</dbReference>
<dbReference type="GO" id="GO:0005737">
    <property type="term" value="C:cytoplasm"/>
    <property type="evidence" value="ECO:0007669"/>
    <property type="project" value="UniProtKB-SubCell"/>
</dbReference>
<dbReference type="PANTHER" id="PTHR39190">
    <property type="entry name" value="FLAGELLAR ASSEMBLY FACTOR FLIW"/>
    <property type="match status" value="1"/>
</dbReference>
<accession>A0A840I836</accession>
<keyword evidence="5" id="KW-0282">Flagellum</keyword>
<name>A0A840I836_9ACTN</name>
<dbReference type="GO" id="GO:0006417">
    <property type="term" value="P:regulation of translation"/>
    <property type="evidence" value="ECO:0007669"/>
    <property type="project" value="UniProtKB-KW"/>
</dbReference>
<comment type="caution">
    <text evidence="5">The sequence shown here is derived from an EMBL/GenBank/DDBJ whole genome shotgun (WGS) entry which is preliminary data.</text>
</comment>
<dbReference type="Gene3D" id="2.30.290.10">
    <property type="entry name" value="BH3618-like"/>
    <property type="match status" value="1"/>
</dbReference>
<keyword evidence="3 4" id="KW-0810">Translation regulation</keyword>
<keyword evidence="4" id="KW-0143">Chaperone</keyword>
<dbReference type="InterPro" id="IPR024046">
    <property type="entry name" value="Flagellar_assmbl_FliW_dom_sf"/>
</dbReference>
<dbReference type="Pfam" id="PF02623">
    <property type="entry name" value="FliW"/>
    <property type="match status" value="1"/>
</dbReference>
<comment type="similarity">
    <text evidence="4">Belongs to the FliW family.</text>
</comment>
<evidence type="ECO:0000256" key="3">
    <source>
        <dbReference type="ARBA" id="ARBA00022845"/>
    </source>
</evidence>
<dbReference type="InterPro" id="IPR003775">
    <property type="entry name" value="Flagellar_assembly_factor_FliW"/>
</dbReference>
<sequence>MPLTIDSTRFGTIEIDPDSVVEFPHGLIGFESRRFALVAREADAEFLWLHSVEDPALAIPVTDPRRFFSSFTLELDDEELERLGLPRLPATDIYVTVRASDQLEGFTANLRAPIVIAGGRGHQVINQAAGAPLRAPLFGELAAEAANAAERAA</sequence>
<protein>
    <recommendedName>
        <fullName evidence="4">Flagellar assembly factor FliW</fullName>
    </recommendedName>
</protein>
<evidence type="ECO:0000256" key="1">
    <source>
        <dbReference type="ARBA" id="ARBA00022490"/>
    </source>
</evidence>
<dbReference type="HAMAP" id="MF_01185">
    <property type="entry name" value="FliW"/>
    <property type="match status" value="1"/>
</dbReference>
<comment type="function">
    <text evidence="4">Acts as an anti-CsrA protein, binds CsrA and prevents it from repressing translation of its target genes, one of which is flagellin. Binds to flagellin and participates in the assembly of the flagellum.</text>
</comment>
<comment type="subcellular location">
    <subcellularLocation>
        <location evidence="4">Cytoplasm</location>
    </subcellularLocation>
</comment>
<keyword evidence="6" id="KW-1185">Reference proteome</keyword>
<evidence type="ECO:0000313" key="5">
    <source>
        <dbReference type="EMBL" id="MBB4661027.1"/>
    </source>
</evidence>
<dbReference type="PANTHER" id="PTHR39190:SF1">
    <property type="entry name" value="FLAGELLAR ASSEMBLY FACTOR FLIW"/>
    <property type="match status" value="1"/>
</dbReference>
<dbReference type="Proteomes" id="UP000585272">
    <property type="component" value="Unassembled WGS sequence"/>
</dbReference>
<dbReference type="AlphaFoldDB" id="A0A840I836"/>
<dbReference type="GO" id="GO:0044780">
    <property type="term" value="P:bacterial-type flagellum assembly"/>
    <property type="evidence" value="ECO:0007669"/>
    <property type="project" value="UniProtKB-UniRule"/>
</dbReference>
<evidence type="ECO:0000256" key="2">
    <source>
        <dbReference type="ARBA" id="ARBA00022795"/>
    </source>
</evidence>
<organism evidence="5 6">
    <name type="scientific">Conexibacter arvalis</name>
    <dbReference type="NCBI Taxonomy" id="912552"/>
    <lineage>
        <taxon>Bacteria</taxon>
        <taxon>Bacillati</taxon>
        <taxon>Actinomycetota</taxon>
        <taxon>Thermoleophilia</taxon>
        <taxon>Solirubrobacterales</taxon>
        <taxon>Conexibacteraceae</taxon>
        <taxon>Conexibacter</taxon>
    </lineage>
</organism>
<keyword evidence="1 4" id="KW-0963">Cytoplasm</keyword>
<evidence type="ECO:0000313" key="6">
    <source>
        <dbReference type="Proteomes" id="UP000585272"/>
    </source>
</evidence>
<gene>
    <name evidence="4" type="primary">fliW</name>
    <name evidence="5" type="ORF">BDZ31_000600</name>
</gene>
<evidence type="ECO:0000256" key="4">
    <source>
        <dbReference type="HAMAP-Rule" id="MF_01185"/>
    </source>
</evidence>
<reference evidence="5 6" key="1">
    <citation type="submission" date="2020-08" db="EMBL/GenBank/DDBJ databases">
        <title>Genomic Encyclopedia of Archaeal and Bacterial Type Strains, Phase II (KMG-II): from individual species to whole genera.</title>
        <authorList>
            <person name="Goeker M."/>
        </authorList>
    </citation>
    <scope>NUCLEOTIDE SEQUENCE [LARGE SCALE GENOMIC DNA]</scope>
    <source>
        <strain evidence="5 6">DSM 23288</strain>
    </source>
</reference>
<comment type="subunit">
    <text evidence="4">Interacts with translational regulator CsrA and flagellin(s).</text>
</comment>
<keyword evidence="5" id="KW-0966">Cell projection</keyword>
<proteinExistence type="inferred from homology"/>
<keyword evidence="5" id="KW-0969">Cilium</keyword>
<dbReference type="RefSeq" id="WP_183338834.1">
    <property type="nucleotide sequence ID" value="NZ_JACHNU010000001.1"/>
</dbReference>
<keyword evidence="2 4" id="KW-1005">Bacterial flagellum biogenesis</keyword>